<keyword evidence="6" id="KW-1185">Reference proteome</keyword>
<protein>
    <submittedName>
        <fullName evidence="5">Uncharacterized protein</fullName>
    </submittedName>
</protein>
<dbReference type="Gene3D" id="3.30.559.10">
    <property type="entry name" value="Chloramphenicol acetyltransferase-like domain"/>
    <property type="match status" value="2"/>
</dbReference>
<dbReference type="InterPro" id="IPR023213">
    <property type="entry name" value="CAT-like_dom_sf"/>
</dbReference>
<dbReference type="AlphaFoldDB" id="A0A9W8PEH2"/>
<evidence type="ECO:0000256" key="1">
    <source>
        <dbReference type="ARBA" id="ARBA00005179"/>
    </source>
</evidence>
<organism evidence="5 6">
    <name type="scientific">Fusarium irregulare</name>
    <dbReference type="NCBI Taxonomy" id="2494466"/>
    <lineage>
        <taxon>Eukaryota</taxon>
        <taxon>Fungi</taxon>
        <taxon>Dikarya</taxon>
        <taxon>Ascomycota</taxon>
        <taxon>Pezizomycotina</taxon>
        <taxon>Sordariomycetes</taxon>
        <taxon>Hypocreomycetidae</taxon>
        <taxon>Hypocreales</taxon>
        <taxon>Nectriaceae</taxon>
        <taxon>Fusarium</taxon>
        <taxon>Fusarium incarnatum-equiseti species complex</taxon>
    </lineage>
</organism>
<gene>
    <name evidence="5" type="ORF">NW766_011789</name>
</gene>
<keyword evidence="3" id="KW-0808">Transferase</keyword>
<evidence type="ECO:0000313" key="5">
    <source>
        <dbReference type="EMBL" id="KAJ4003934.1"/>
    </source>
</evidence>
<comment type="pathway">
    <text evidence="1">Secondary metabolite biosynthesis.</text>
</comment>
<dbReference type="PANTHER" id="PTHR31896">
    <property type="entry name" value="FAMILY REGULATORY PROTEIN, PUTATIVE (AFU_ORTHOLOGUE AFUA_3G14730)-RELATED"/>
    <property type="match status" value="1"/>
</dbReference>
<dbReference type="Proteomes" id="UP001152130">
    <property type="component" value="Unassembled WGS sequence"/>
</dbReference>
<name>A0A9W8PEH2_9HYPO</name>
<dbReference type="EMBL" id="JAPDHF010000025">
    <property type="protein sequence ID" value="KAJ4003934.1"/>
    <property type="molecule type" value="Genomic_DNA"/>
</dbReference>
<sequence>MDSLWRMLGKSPEKVETDDVYPLHMLDDTKTLRGIVVTWTLRFNDVMDADTLHSSLSRLLEIGDWRKLGGRLRLNDQGALEIHVPTPFTPDRPAVAYSYEKLSVDIDGHELGCQLPKVTDKLSTHPGPENFKAFATRPDAPQALNDFIYHDVPLLSLHVTAFNDATLVGLSWPHVLMDVMGQQALLRAWSSVLAGREADVPPVLGAREDVFQTAVSTPGSDEKFNMGEKQLKGAGLIQFGLRYAWDLMTGPAAESKMIYLPATVIAALRRQVEADLDKSSGDMPFLSDNDILTAWAAQVVGMSQQQPRPVTALYVINARFRITSLSQADGVFVQNMAVAGFTMLSPSESTGALGPIALANRQQLHTQATEHQVNAFVRALQGDAAGGDPRILCGPSDAVLMPLTNWERADIFGSVDFGAAVTRAGNNNIPGHITYHHPSSMGTATHKNLFVVLGKDGKGGYWLNSHLTPRGWELVADTLTTT</sequence>
<reference evidence="5" key="1">
    <citation type="submission" date="2022-10" db="EMBL/GenBank/DDBJ databases">
        <title>Fusarium specimens isolated from Avocado Roots.</title>
        <authorList>
            <person name="Stajich J."/>
            <person name="Roper C."/>
            <person name="Heimlech-Rivalta G."/>
        </authorList>
    </citation>
    <scope>NUCLEOTIDE SEQUENCE</scope>
    <source>
        <strain evidence="5">CF00143</strain>
    </source>
</reference>
<evidence type="ECO:0000313" key="6">
    <source>
        <dbReference type="Proteomes" id="UP001152130"/>
    </source>
</evidence>
<evidence type="ECO:0000256" key="3">
    <source>
        <dbReference type="ARBA" id="ARBA00022679"/>
    </source>
</evidence>
<dbReference type="PANTHER" id="PTHR31896:SF69">
    <property type="entry name" value="FAMILY REGULATORY PROTEIN, PUTATIVE (AFU_ORTHOLOGUE AFUA_3G14730)-RELATED"/>
    <property type="match status" value="1"/>
</dbReference>
<comment type="similarity">
    <text evidence="2">Belongs to the plant acyltransferase family.</text>
</comment>
<accession>A0A9W8PEH2</accession>
<evidence type="ECO:0000256" key="4">
    <source>
        <dbReference type="ARBA" id="ARBA00023315"/>
    </source>
</evidence>
<proteinExistence type="inferred from homology"/>
<dbReference type="InterPro" id="IPR051283">
    <property type="entry name" value="Sec_Metabolite_Acyltrans"/>
</dbReference>
<dbReference type="OrthoDB" id="21502at2759"/>
<evidence type="ECO:0000256" key="2">
    <source>
        <dbReference type="ARBA" id="ARBA00009861"/>
    </source>
</evidence>
<keyword evidence="4" id="KW-0012">Acyltransferase</keyword>
<comment type="caution">
    <text evidence="5">The sequence shown here is derived from an EMBL/GenBank/DDBJ whole genome shotgun (WGS) entry which is preliminary data.</text>
</comment>
<dbReference type="GO" id="GO:0016746">
    <property type="term" value="F:acyltransferase activity"/>
    <property type="evidence" value="ECO:0007669"/>
    <property type="project" value="UniProtKB-KW"/>
</dbReference>